<organism evidence="1 2">
    <name type="scientific">Parascaris equorum</name>
    <name type="common">Equine roundworm</name>
    <dbReference type="NCBI Taxonomy" id="6256"/>
    <lineage>
        <taxon>Eukaryota</taxon>
        <taxon>Metazoa</taxon>
        <taxon>Ecdysozoa</taxon>
        <taxon>Nematoda</taxon>
        <taxon>Chromadorea</taxon>
        <taxon>Rhabditida</taxon>
        <taxon>Spirurina</taxon>
        <taxon>Ascaridomorpha</taxon>
        <taxon>Ascaridoidea</taxon>
        <taxon>Ascarididae</taxon>
        <taxon>Parascaris</taxon>
    </lineage>
</organism>
<dbReference type="AlphaFoldDB" id="A0A914REK8"/>
<evidence type="ECO:0000313" key="2">
    <source>
        <dbReference type="WBParaSite" id="PEQ_0000011801-mRNA-1"/>
    </source>
</evidence>
<keyword evidence="1" id="KW-1185">Reference proteome</keyword>
<proteinExistence type="predicted"/>
<name>A0A914REK8_PAREQ</name>
<accession>A0A914REK8</accession>
<evidence type="ECO:0000313" key="1">
    <source>
        <dbReference type="Proteomes" id="UP000887564"/>
    </source>
</evidence>
<sequence length="103" mass="12045">MDSILDQCRALHNTSESQRKRSLLLFAPFVAFLIVECDTQMHILIRIFGDLDLNSFVPFRFVIMVKHQTVIRSLLLHSIGRHYLHTKLSKRKALKLILFAQKL</sequence>
<reference evidence="2" key="1">
    <citation type="submission" date="2022-11" db="UniProtKB">
        <authorList>
            <consortium name="WormBaseParasite"/>
        </authorList>
    </citation>
    <scope>IDENTIFICATION</scope>
</reference>
<protein>
    <submittedName>
        <fullName evidence="2">Uncharacterized protein</fullName>
    </submittedName>
</protein>
<dbReference type="Proteomes" id="UP000887564">
    <property type="component" value="Unplaced"/>
</dbReference>
<dbReference type="WBParaSite" id="PEQ_0000011801-mRNA-1">
    <property type="protein sequence ID" value="PEQ_0000011801-mRNA-1"/>
    <property type="gene ID" value="PEQ_0000011801"/>
</dbReference>